<dbReference type="RefSeq" id="WP_159368668.1">
    <property type="nucleotide sequence ID" value="NZ_WMEO01000003.1"/>
</dbReference>
<evidence type="ECO:0000256" key="1">
    <source>
        <dbReference type="SAM" id="MobiDB-lite"/>
    </source>
</evidence>
<proteinExistence type="predicted"/>
<reference evidence="3 4" key="1">
    <citation type="submission" date="2019-11" db="EMBL/GenBank/DDBJ databases">
        <title>Genome sequences of 17 halophilic strains isolated from different environments.</title>
        <authorList>
            <person name="Furrow R.E."/>
        </authorList>
    </citation>
    <scope>NUCLEOTIDE SEQUENCE [LARGE SCALE GENOMIC DNA]</scope>
    <source>
        <strain evidence="3 4">22517_05_Cabo</strain>
    </source>
</reference>
<keyword evidence="2" id="KW-0472">Membrane</keyword>
<feature type="compositionally biased region" description="Acidic residues" evidence="1">
    <location>
        <begin position="213"/>
        <end position="226"/>
    </location>
</feature>
<dbReference type="EMBL" id="WMEO01000003">
    <property type="protein sequence ID" value="MYL15731.1"/>
    <property type="molecule type" value="Genomic_DNA"/>
</dbReference>
<evidence type="ECO:0000313" key="4">
    <source>
        <dbReference type="Proteomes" id="UP000460194"/>
    </source>
</evidence>
<keyword evidence="2" id="KW-1133">Transmembrane helix</keyword>
<keyword evidence="2" id="KW-0812">Transmembrane</keyword>
<evidence type="ECO:0000313" key="3">
    <source>
        <dbReference type="EMBL" id="MYL15731.1"/>
    </source>
</evidence>
<dbReference type="Proteomes" id="UP000460194">
    <property type="component" value="Unassembled WGS sequence"/>
</dbReference>
<gene>
    <name evidence="3" type="ORF">GLW36_03595</name>
</gene>
<organism evidence="3 4">
    <name type="scientific">Halorubrum distributum</name>
    <dbReference type="NCBI Taxonomy" id="29283"/>
    <lineage>
        <taxon>Archaea</taxon>
        <taxon>Methanobacteriati</taxon>
        <taxon>Methanobacteriota</taxon>
        <taxon>Stenosarchaea group</taxon>
        <taxon>Halobacteria</taxon>
        <taxon>Halobacteriales</taxon>
        <taxon>Haloferacaceae</taxon>
        <taxon>Halorubrum</taxon>
        <taxon>Halorubrum distributum group</taxon>
    </lineage>
</organism>
<feature type="region of interest" description="Disordered" evidence="1">
    <location>
        <begin position="204"/>
        <end position="226"/>
    </location>
</feature>
<dbReference type="AlphaFoldDB" id="A0A6B1IAE3"/>
<sequence length="226" mass="26647">MAPNTAVNLLTFVIEEVGIFAVGATVVGWVARDLISQHFDKELNKYQSEIDRELKRYQTELEKDKLRFSELHTQRAEITAELYERFVEFEEDMRSLTDPVERSDEPSKDEKLKTAQESGNQFVNFYMKNKIYFPPHICETVEELNKEMKDVYSKFRIYRPYDSSPGDPHDIDQWHESWKKVTEDEVPELKSELEDHFRGLLGVEFERHNDSPQESETEAETETAKE</sequence>
<comment type="caution">
    <text evidence="3">The sequence shown here is derived from an EMBL/GenBank/DDBJ whole genome shotgun (WGS) entry which is preliminary data.</text>
</comment>
<protein>
    <submittedName>
        <fullName evidence="3">Uncharacterized protein</fullName>
    </submittedName>
</protein>
<name>A0A6B1IAE3_9EURY</name>
<accession>A0A6B1IAE3</accession>
<feature type="region of interest" description="Disordered" evidence="1">
    <location>
        <begin position="96"/>
        <end position="115"/>
    </location>
</feature>
<feature type="compositionally biased region" description="Basic and acidic residues" evidence="1">
    <location>
        <begin position="96"/>
        <end position="114"/>
    </location>
</feature>
<feature type="transmembrane region" description="Helical" evidence="2">
    <location>
        <begin position="6"/>
        <end position="31"/>
    </location>
</feature>
<evidence type="ECO:0000256" key="2">
    <source>
        <dbReference type="SAM" id="Phobius"/>
    </source>
</evidence>